<proteinExistence type="predicted"/>
<evidence type="ECO:0000256" key="1">
    <source>
        <dbReference type="SAM" id="MobiDB-lite"/>
    </source>
</evidence>
<keyword evidence="4" id="KW-1185">Reference proteome</keyword>
<organism evidence="3 4">
    <name type="scientific">Favolaschia claudopus</name>
    <dbReference type="NCBI Taxonomy" id="2862362"/>
    <lineage>
        <taxon>Eukaryota</taxon>
        <taxon>Fungi</taxon>
        <taxon>Dikarya</taxon>
        <taxon>Basidiomycota</taxon>
        <taxon>Agaricomycotina</taxon>
        <taxon>Agaricomycetes</taxon>
        <taxon>Agaricomycetidae</taxon>
        <taxon>Agaricales</taxon>
        <taxon>Marasmiineae</taxon>
        <taxon>Mycenaceae</taxon>
        <taxon>Favolaschia</taxon>
    </lineage>
</organism>
<name>A0AAW0A6D9_9AGAR</name>
<gene>
    <name evidence="2" type="ORF">R3P38DRAFT_3216580</name>
    <name evidence="3" type="ORF">R3P38DRAFT_3216584</name>
</gene>
<feature type="region of interest" description="Disordered" evidence="1">
    <location>
        <begin position="49"/>
        <end position="77"/>
    </location>
</feature>
<dbReference type="AlphaFoldDB" id="A0AAW0A6D9"/>
<evidence type="ECO:0000313" key="2">
    <source>
        <dbReference type="EMBL" id="KAK7001650.1"/>
    </source>
</evidence>
<evidence type="ECO:0000313" key="4">
    <source>
        <dbReference type="Proteomes" id="UP001362999"/>
    </source>
</evidence>
<dbReference type="Proteomes" id="UP001362999">
    <property type="component" value="Unassembled WGS sequence"/>
</dbReference>
<dbReference type="EMBL" id="JAWWNJ010000082">
    <property type="protein sequence ID" value="KAK7001650.1"/>
    <property type="molecule type" value="Genomic_DNA"/>
</dbReference>
<protein>
    <submittedName>
        <fullName evidence="3">Uncharacterized protein</fullName>
    </submittedName>
</protein>
<feature type="region of interest" description="Disordered" evidence="1">
    <location>
        <begin position="220"/>
        <end position="239"/>
    </location>
</feature>
<accession>A0AAW0A6D9</accession>
<dbReference type="EMBL" id="JAWWNJ010000082">
    <property type="protein sequence ID" value="KAK7001653.1"/>
    <property type="molecule type" value="Genomic_DNA"/>
</dbReference>
<reference evidence="3 4" key="1">
    <citation type="journal article" date="2024" name="J Genomics">
        <title>Draft genome sequencing and assembly of Favolaschia claudopus CIRM-BRFM 2984 isolated from oak limbs.</title>
        <authorList>
            <person name="Navarro D."/>
            <person name="Drula E."/>
            <person name="Chaduli D."/>
            <person name="Cazenave R."/>
            <person name="Ahrendt S."/>
            <person name="Wang J."/>
            <person name="Lipzen A."/>
            <person name="Daum C."/>
            <person name="Barry K."/>
            <person name="Grigoriev I.V."/>
            <person name="Favel A."/>
            <person name="Rosso M.N."/>
            <person name="Martin F."/>
        </authorList>
    </citation>
    <scope>NUCLEOTIDE SEQUENCE [LARGE SCALE GENOMIC DNA]</scope>
    <source>
        <strain evidence="3 4">CIRM-BRFM 2984</strain>
    </source>
</reference>
<evidence type="ECO:0000313" key="3">
    <source>
        <dbReference type="EMBL" id="KAK7001653.1"/>
    </source>
</evidence>
<comment type="caution">
    <text evidence="3">The sequence shown here is derived from an EMBL/GenBank/DDBJ whole genome shotgun (WGS) entry which is preliminary data.</text>
</comment>
<sequence length="308" mass="33418">MYVPSDYVSPPIFFSESFNSAFPQPEDDRSAPVPGGFSPRFSRTAMACPGMQRTDRPRPSLASASPTHFPSPSVYRPGYANLQTRRTRVFTSTPPTSLSSQIHSKLSAIDASAATSASVNRNHASHRLFRGGGAAPPIRPRQVPRSPAAVLRVLGVNAYLQSATQGLEVRAALPSRCYASLTVQPCPIDPCAAVAIPPCTHRRSVRRLLVRSLTTLGPTPSPARSLALRQDEGNQRQHRRLRKRVAYLPAPLGRARLHRTVRTGHPDPSLVVDAAGARARSLAERSYEAVYAGFGFKGVGLERVEELN</sequence>